<evidence type="ECO:0000256" key="2">
    <source>
        <dbReference type="ARBA" id="ARBA00012513"/>
    </source>
</evidence>
<keyword evidence="14" id="KW-1185">Reference proteome</keyword>
<feature type="compositionally biased region" description="Basic and acidic residues" evidence="11">
    <location>
        <begin position="708"/>
        <end position="717"/>
    </location>
</feature>
<dbReference type="SUPFAM" id="SSF56112">
    <property type="entry name" value="Protein kinase-like (PK-like)"/>
    <property type="match status" value="1"/>
</dbReference>
<dbReference type="SMART" id="SM00220">
    <property type="entry name" value="S_TKc"/>
    <property type="match status" value="1"/>
</dbReference>
<evidence type="ECO:0000256" key="8">
    <source>
        <dbReference type="ARBA" id="ARBA00022840"/>
    </source>
</evidence>
<keyword evidence="5" id="KW-0808">Transferase</keyword>
<dbReference type="InterPro" id="IPR008271">
    <property type="entry name" value="Ser/Thr_kinase_AS"/>
</dbReference>
<dbReference type="GO" id="GO:0016301">
    <property type="term" value="F:kinase activity"/>
    <property type="evidence" value="ECO:0007669"/>
    <property type="project" value="UniProtKB-KW"/>
</dbReference>
<feature type="compositionally biased region" description="Polar residues" evidence="11">
    <location>
        <begin position="551"/>
        <end position="560"/>
    </location>
</feature>
<evidence type="ECO:0000256" key="9">
    <source>
        <dbReference type="ARBA" id="ARBA00047899"/>
    </source>
</evidence>
<evidence type="ECO:0000256" key="11">
    <source>
        <dbReference type="SAM" id="MobiDB-lite"/>
    </source>
</evidence>
<dbReference type="PANTHER" id="PTHR24346">
    <property type="entry name" value="MAP/MICROTUBULE AFFINITY-REGULATING KINASE"/>
    <property type="match status" value="1"/>
</dbReference>
<comment type="similarity">
    <text evidence="1">Belongs to the protein kinase superfamily. CAMK Ser/Thr protein kinase family. NIM1 subfamily.</text>
</comment>
<evidence type="ECO:0000256" key="7">
    <source>
        <dbReference type="ARBA" id="ARBA00022777"/>
    </source>
</evidence>
<evidence type="ECO:0000313" key="14">
    <source>
        <dbReference type="Proteomes" id="UP001521785"/>
    </source>
</evidence>
<evidence type="ECO:0000256" key="5">
    <source>
        <dbReference type="ARBA" id="ARBA00022679"/>
    </source>
</evidence>
<dbReference type="PROSITE" id="PS00108">
    <property type="entry name" value="PROTEIN_KINASE_ST"/>
    <property type="match status" value="1"/>
</dbReference>
<feature type="compositionally biased region" description="Basic and acidic residues" evidence="11">
    <location>
        <begin position="24"/>
        <end position="35"/>
    </location>
</feature>
<feature type="region of interest" description="Disordered" evidence="11">
    <location>
        <begin position="1"/>
        <end position="35"/>
    </location>
</feature>
<keyword evidence="6" id="KW-0547">Nucleotide-binding</keyword>
<proteinExistence type="inferred from homology"/>
<evidence type="ECO:0000256" key="10">
    <source>
        <dbReference type="ARBA" id="ARBA00048679"/>
    </source>
</evidence>
<feature type="compositionally biased region" description="Basic and acidic residues" evidence="11">
    <location>
        <begin position="781"/>
        <end position="793"/>
    </location>
</feature>
<dbReference type="PROSITE" id="PS50011">
    <property type="entry name" value="PROTEIN_KINASE_DOM"/>
    <property type="match status" value="1"/>
</dbReference>
<evidence type="ECO:0000313" key="13">
    <source>
        <dbReference type="EMBL" id="KAL1606654.1"/>
    </source>
</evidence>
<dbReference type="InterPro" id="IPR000719">
    <property type="entry name" value="Prot_kinase_dom"/>
</dbReference>
<feature type="compositionally biased region" description="Polar residues" evidence="11">
    <location>
        <begin position="525"/>
        <end position="539"/>
    </location>
</feature>
<gene>
    <name evidence="13" type="primary">GIN4</name>
    <name evidence="13" type="ORF">SLS60_004060</name>
</gene>
<evidence type="ECO:0000256" key="3">
    <source>
        <dbReference type="ARBA" id="ARBA00022527"/>
    </source>
</evidence>
<evidence type="ECO:0000256" key="1">
    <source>
        <dbReference type="ARBA" id="ARBA00010791"/>
    </source>
</evidence>
<comment type="catalytic activity">
    <reaction evidence="9">
        <text>L-threonyl-[protein] + ATP = O-phospho-L-threonyl-[protein] + ADP + H(+)</text>
        <dbReference type="Rhea" id="RHEA:46608"/>
        <dbReference type="Rhea" id="RHEA-COMP:11060"/>
        <dbReference type="Rhea" id="RHEA-COMP:11605"/>
        <dbReference type="ChEBI" id="CHEBI:15378"/>
        <dbReference type="ChEBI" id="CHEBI:30013"/>
        <dbReference type="ChEBI" id="CHEBI:30616"/>
        <dbReference type="ChEBI" id="CHEBI:61977"/>
        <dbReference type="ChEBI" id="CHEBI:456216"/>
        <dbReference type="EC" id="2.7.11.1"/>
    </reaction>
</comment>
<reference evidence="13 14" key="1">
    <citation type="submission" date="2024-02" db="EMBL/GenBank/DDBJ databases">
        <title>De novo assembly and annotation of 12 fungi associated with fruit tree decline syndrome in Ontario, Canada.</title>
        <authorList>
            <person name="Sulman M."/>
            <person name="Ellouze W."/>
            <person name="Ilyukhin E."/>
        </authorList>
    </citation>
    <scope>NUCLEOTIDE SEQUENCE [LARGE SCALE GENOMIC DNA]</scope>
    <source>
        <strain evidence="13 14">M42-189</strain>
    </source>
</reference>
<sequence length="1024" mass="115571">MDHSFHGRPPTRRRAALGDATLRANEDHRLRSPRSIGDKLIAHVVPTPSPKQLPHNESLVPNGTLAVQHETLPLPSPQHKRLSAVIDECRPRNTKRDSEISNASTNASTGGRRKTHIGPWQLGKTVGKGGCSRVRIVRHSGTGQFGAAKIISKSTAEKVRALSLANLCESAQYDPTLFAGGKAIPFGLEREICIMKLLDHPYIVKLFDIWENRNELYLIMEYVEGGELFGYIGEHGGIEEVEVVHIFRQIIAALWYCHRLNIFHRDLKPENILLDRDTMTIKLVDFGMAALQPLGKKLTTPCGSPHYAAPEVIKSQSYDGGKADVWSCGVILYVLLTGTPPFNYDGHDAEHENLKPLFRAITRADYVMPEGLSREAKDLIRAILVPDPKRRISIAKIWDHPFMRKYDRELGFHRTEEQIRLWIRPCAPVEWTPLTRSTIDREILRYMRTLWHSEKEEAIVQRLLSKDNQNHEKFFYAALQKYRNEQIENYMPGPHHPVDSPSKYISSAARKVSTELEKHMEEAFNRSSMGSSIRTSTTSDPRKDASGFETPPTTFSNRDSGATGAATPDQKTMYQHRPLPPVPTETPNTFLQRKLAETRAEIARRLEEGGDSTEHFNEVLDNLDRLMLPVTSVAKRTCSAPAKSPAHPAPLHVIPEEAREDRFEPFQSNYRAFTDPFAASGHGRPADDATIRLVEQSPTHIAPLAIRKKSEASRSTKSEVGPLGVLWPGPIRHTSAPSRQQAEPSTLAVRTNQVVSSNGVPEAAEKKEFTVKKKKSSWFRRTPEEKDRPHDAQPKPVSDRLQIPEAWQGLDDRIKNDPLKNSTPTPDFVKQHTKHSDGSTASEFPMRGCGTTVGKSEGGGAFKGFFGLFGKKAKEDKTKRPLELGPPDFQMNWLSRFLHIKPANRALCFHIRRGKVRQELVYLLRDWQRYGVRDVTCDRNTNIIHARVDKNNRLNLKPVAFVIELFVVLEDNKRANLCLARFTQTRGAASSFRRAVEVIEDICREKHILIEDEQKKAAMCEIVS</sequence>
<evidence type="ECO:0000259" key="12">
    <source>
        <dbReference type="PROSITE" id="PS50011"/>
    </source>
</evidence>
<accession>A0ABR3RQD9</accession>
<dbReference type="EC" id="2.7.11.1" evidence="2"/>
<dbReference type="Proteomes" id="UP001521785">
    <property type="component" value="Unassembled WGS sequence"/>
</dbReference>
<comment type="caution">
    <text evidence="13">The sequence shown here is derived from an EMBL/GenBank/DDBJ whole genome shotgun (WGS) entry which is preliminary data.</text>
</comment>
<dbReference type="Pfam" id="PF16797">
    <property type="entry name" value="Fungal_KA1"/>
    <property type="match status" value="1"/>
</dbReference>
<keyword evidence="3" id="KW-0723">Serine/threonine-protein kinase</keyword>
<keyword evidence="8" id="KW-0067">ATP-binding</keyword>
<keyword evidence="4" id="KW-0597">Phosphoprotein</keyword>
<organism evidence="13 14">
    <name type="scientific">Paraconiothyrium brasiliense</name>
    <dbReference type="NCBI Taxonomy" id="300254"/>
    <lineage>
        <taxon>Eukaryota</taxon>
        <taxon>Fungi</taxon>
        <taxon>Dikarya</taxon>
        <taxon>Ascomycota</taxon>
        <taxon>Pezizomycotina</taxon>
        <taxon>Dothideomycetes</taxon>
        <taxon>Pleosporomycetidae</taxon>
        <taxon>Pleosporales</taxon>
        <taxon>Massarineae</taxon>
        <taxon>Didymosphaeriaceae</taxon>
        <taxon>Paraconiothyrium</taxon>
    </lineage>
</organism>
<feature type="region of interest" description="Disordered" evidence="11">
    <location>
        <begin position="522"/>
        <end position="587"/>
    </location>
</feature>
<feature type="region of interest" description="Disordered" evidence="11">
    <location>
        <begin position="92"/>
        <end position="119"/>
    </location>
</feature>
<dbReference type="Gene3D" id="3.30.310.220">
    <property type="entry name" value="Fungal kinase associated-1 domain"/>
    <property type="match status" value="1"/>
</dbReference>
<dbReference type="Gene3D" id="1.10.510.10">
    <property type="entry name" value="Transferase(Phosphotransferase) domain 1"/>
    <property type="match status" value="1"/>
</dbReference>
<dbReference type="InterPro" id="IPR043024">
    <property type="entry name" value="KA1_sf_fungal"/>
</dbReference>
<protein>
    <recommendedName>
        <fullName evidence="2">non-specific serine/threonine protein kinase</fullName>
        <ecNumber evidence="2">2.7.11.1</ecNumber>
    </recommendedName>
</protein>
<dbReference type="InterPro" id="IPR011009">
    <property type="entry name" value="Kinase-like_dom_sf"/>
</dbReference>
<feature type="domain" description="Protein kinase" evidence="12">
    <location>
        <begin position="120"/>
        <end position="403"/>
    </location>
</feature>
<keyword evidence="7 13" id="KW-0418">Kinase</keyword>
<feature type="region of interest" description="Disordered" evidence="11">
    <location>
        <begin position="702"/>
        <end position="845"/>
    </location>
</feature>
<dbReference type="EMBL" id="JAKJXO020000004">
    <property type="protein sequence ID" value="KAL1606654.1"/>
    <property type="molecule type" value="Genomic_DNA"/>
</dbReference>
<dbReference type="InterPro" id="IPR031850">
    <property type="entry name" value="Fungal_KA1_dom"/>
</dbReference>
<dbReference type="Pfam" id="PF00069">
    <property type="entry name" value="Pkinase"/>
    <property type="match status" value="1"/>
</dbReference>
<dbReference type="PANTHER" id="PTHR24346:SF110">
    <property type="entry name" value="NON-SPECIFIC SERINE_THREONINE PROTEIN KINASE"/>
    <property type="match status" value="1"/>
</dbReference>
<name>A0ABR3RQD9_9PLEO</name>
<evidence type="ECO:0000256" key="4">
    <source>
        <dbReference type="ARBA" id="ARBA00022553"/>
    </source>
</evidence>
<evidence type="ECO:0000256" key="6">
    <source>
        <dbReference type="ARBA" id="ARBA00022741"/>
    </source>
</evidence>
<comment type="catalytic activity">
    <reaction evidence="10">
        <text>L-seryl-[protein] + ATP = O-phospho-L-seryl-[protein] + ADP + H(+)</text>
        <dbReference type="Rhea" id="RHEA:17989"/>
        <dbReference type="Rhea" id="RHEA-COMP:9863"/>
        <dbReference type="Rhea" id="RHEA-COMP:11604"/>
        <dbReference type="ChEBI" id="CHEBI:15378"/>
        <dbReference type="ChEBI" id="CHEBI:29999"/>
        <dbReference type="ChEBI" id="CHEBI:30616"/>
        <dbReference type="ChEBI" id="CHEBI:83421"/>
        <dbReference type="ChEBI" id="CHEBI:456216"/>
        <dbReference type="EC" id="2.7.11.1"/>
    </reaction>
</comment>
<feature type="compositionally biased region" description="Polar residues" evidence="11">
    <location>
        <begin position="735"/>
        <end position="759"/>
    </location>
</feature>
<feature type="compositionally biased region" description="Polar residues" evidence="11">
    <location>
        <begin position="100"/>
        <end position="109"/>
    </location>
</feature>